<protein>
    <recommendedName>
        <fullName evidence="7">RWP-RK domain-containing protein</fullName>
    </recommendedName>
</protein>
<organism evidence="8 9">
    <name type="scientific">Pythium insidiosum</name>
    <name type="common">Pythiosis disease agent</name>
    <dbReference type="NCBI Taxonomy" id="114742"/>
    <lineage>
        <taxon>Eukaryota</taxon>
        <taxon>Sar</taxon>
        <taxon>Stramenopiles</taxon>
        <taxon>Oomycota</taxon>
        <taxon>Peronosporomycetes</taxon>
        <taxon>Pythiales</taxon>
        <taxon>Pythiaceae</taxon>
        <taxon>Pythium</taxon>
    </lineage>
</organism>
<evidence type="ECO:0000256" key="3">
    <source>
        <dbReference type="ARBA" id="ARBA00023054"/>
    </source>
</evidence>
<dbReference type="GO" id="GO:0003677">
    <property type="term" value="F:DNA binding"/>
    <property type="evidence" value="ECO:0007669"/>
    <property type="project" value="UniProtKB-KW"/>
</dbReference>
<evidence type="ECO:0000256" key="1">
    <source>
        <dbReference type="ARBA" id="ARBA00004049"/>
    </source>
</evidence>
<dbReference type="PANTHER" id="PTHR46373:SF2">
    <property type="entry name" value="RWP-RK DOMAIN-CONTAINING PROTEIN"/>
    <property type="match status" value="1"/>
</dbReference>
<dbReference type="PANTHER" id="PTHR46373">
    <property type="entry name" value="PROTEIN RKD4"/>
    <property type="match status" value="1"/>
</dbReference>
<keyword evidence="2" id="KW-0805">Transcription regulation</keyword>
<dbReference type="AlphaFoldDB" id="A0AAD5LPM1"/>
<comment type="caution">
    <text evidence="8">The sequence shown here is derived from an EMBL/GenBank/DDBJ whole genome shotgun (WGS) entry which is preliminary data.</text>
</comment>
<dbReference type="InterPro" id="IPR044607">
    <property type="entry name" value="RKD-like"/>
</dbReference>
<feature type="domain" description="RWP-RK" evidence="7">
    <location>
        <begin position="13"/>
        <end position="97"/>
    </location>
</feature>
<evidence type="ECO:0000313" key="9">
    <source>
        <dbReference type="Proteomes" id="UP001209570"/>
    </source>
</evidence>
<keyword evidence="3" id="KW-0175">Coiled coil</keyword>
<keyword evidence="9" id="KW-1185">Reference proteome</keyword>
<proteinExistence type="predicted"/>
<dbReference type="Proteomes" id="UP001209570">
    <property type="component" value="Unassembled WGS sequence"/>
</dbReference>
<comment type="function">
    <text evidence="1">Putative transcription factor.</text>
</comment>
<dbReference type="GO" id="GO:0003700">
    <property type="term" value="F:DNA-binding transcription factor activity"/>
    <property type="evidence" value="ECO:0007669"/>
    <property type="project" value="InterPro"/>
</dbReference>
<evidence type="ECO:0000256" key="2">
    <source>
        <dbReference type="ARBA" id="ARBA00023015"/>
    </source>
</evidence>
<dbReference type="InterPro" id="IPR003035">
    <property type="entry name" value="RWP-RK_dom"/>
</dbReference>
<evidence type="ECO:0000313" key="8">
    <source>
        <dbReference type="EMBL" id="KAJ0405057.1"/>
    </source>
</evidence>
<evidence type="ECO:0000256" key="4">
    <source>
        <dbReference type="ARBA" id="ARBA00023125"/>
    </source>
</evidence>
<keyword evidence="4" id="KW-0238">DNA-binding</keyword>
<evidence type="ECO:0000256" key="6">
    <source>
        <dbReference type="ARBA" id="ARBA00023242"/>
    </source>
</evidence>
<reference evidence="8" key="1">
    <citation type="submission" date="2021-12" db="EMBL/GenBank/DDBJ databases">
        <title>Prjna785345.</title>
        <authorList>
            <person name="Rujirawat T."/>
            <person name="Krajaejun T."/>
        </authorList>
    </citation>
    <scope>NUCLEOTIDE SEQUENCE</scope>
    <source>
        <strain evidence="8">Pi057C3</strain>
    </source>
</reference>
<sequence length="198" mass="21905">MDVLASQALQQFDASGMPTRERAASGAVDFEVSELQKYYHLPLREAARRLGTCEAVIKRICRKRQIARWPYRQVSAKLVKIQQLCKFLVHIPEGDQAQRIRLRIKQLTDEYLEIVGGHVPDDLQCTPDDAAHVVPPSSPTSPMDTSELDVVMEDSCSSGDDQDDEGGRPSDISAYSLRFILSDATILDTASGCHVSAC</sequence>
<gene>
    <name evidence="8" type="ORF">P43SY_001201</name>
</gene>
<name>A0AAD5LPM1_PYTIN</name>
<dbReference type="Pfam" id="PF02042">
    <property type="entry name" value="RWP-RK"/>
    <property type="match status" value="1"/>
</dbReference>
<accession>A0AAD5LPM1</accession>
<evidence type="ECO:0000259" key="7">
    <source>
        <dbReference type="PROSITE" id="PS51519"/>
    </source>
</evidence>
<evidence type="ECO:0000256" key="5">
    <source>
        <dbReference type="ARBA" id="ARBA00023163"/>
    </source>
</evidence>
<dbReference type="PROSITE" id="PS51519">
    <property type="entry name" value="RWP_RK"/>
    <property type="match status" value="1"/>
</dbReference>
<dbReference type="EMBL" id="JAKCXM010000051">
    <property type="protein sequence ID" value="KAJ0405057.1"/>
    <property type="molecule type" value="Genomic_DNA"/>
</dbReference>
<keyword evidence="5" id="KW-0804">Transcription</keyword>
<keyword evidence="6" id="KW-0539">Nucleus</keyword>